<feature type="disulfide bond" evidence="6">
    <location>
        <begin position="780"/>
        <end position="790"/>
    </location>
</feature>
<dbReference type="SMART" id="SM00179">
    <property type="entry name" value="EGF_CA"/>
    <property type="match status" value="2"/>
</dbReference>
<dbReference type="InterPro" id="IPR013032">
    <property type="entry name" value="EGF-like_CS"/>
</dbReference>
<feature type="disulfide bond" evidence="6">
    <location>
        <begin position="766"/>
        <end position="775"/>
    </location>
</feature>
<evidence type="ECO:0000256" key="6">
    <source>
        <dbReference type="PROSITE-ProRule" id="PRU00076"/>
    </source>
</evidence>
<dbReference type="FunFam" id="2.10.25.10:FF:000499">
    <property type="entry name" value="Predicted protein"/>
    <property type="match status" value="1"/>
</dbReference>
<sequence length="875" mass="95524">MSLTLRAHISDWRHTEGLCGTYDGQSDNDFHLAGGAKLEDLHAFISEWRLPPGNSLFDTVPSHISTLNSRRHCTCQEEMPRFSSPRAPSQPTSSSDPSCSNHGNMHFPGVIPTLDITAEYITSVELLSENEREPLPSDHSGFPSRASRVSTSAYQQPRGRRSAQRFISNSPHQSLSQSDLEGFTYFFPEDHEPAVQPESPLTWPTPSGLTEQQAHAQCRQTVANSSIVMGCRHLLKELFVNHAVTMCVTDLQLKDEQSWLNATIPLLENECERKLLEEGEGEEKYQDAVAILKCPNLCNGNGQCSNWGCVCFPGFSSYDCSVLSDQIPEITTLQKDGLCDVHQGNCTTVNIHGQGFKDSYELKCEFVKEKFVDGEWVLDEPQFVLATFLNDTALECQLPLEDSWVSAGVDLETVTNRPLARWQIKVSNDGYSYSNAKILTLYDGACQMCSLRTEVVCTLREKTCNIDGLCYNEGESLPSSPCLACRPDSSKLTWSIAENNEPPLLQSLTLPLQSFQGENFIYQLNARDPEGSPVLFTLLSGPEGASLSPAGLLMWKATAEPTNKHTFQFTVTDDCNAETRASVEVFVRSCECLNGASCVASVNLPAGSGEYVCVCPDGFTGKRCEVDIDDCKPNPCRLGLCIDGLNSFSCVCPPGMTGQLFPLTTRRINLLNIILPVVLTALTLLYPCGRNMECTLPNTCTCKGGYTGYSCHIAICRPDCKNQGKCVKPNVCKCPSGYGGPTCEEASCEPPCLHGGTCLARNLCTCSYGYVGPRCEIMVCNRHCENGGVCVSPDVCKCQPGWYGPTCNSALCKPVCLNGGTCVKPNVCACPSGFFGSQCQIAVCNPPCKNGGQCMRNNVCSCPEGYTGKRCNIRE</sequence>
<feature type="domain" description="EGF-like" evidence="8">
    <location>
        <begin position="777"/>
        <end position="808"/>
    </location>
</feature>
<dbReference type="PROSITE" id="PS01187">
    <property type="entry name" value="EGF_CA"/>
    <property type="match status" value="1"/>
</dbReference>
<evidence type="ECO:0000256" key="4">
    <source>
        <dbReference type="ARBA" id="ARBA00023054"/>
    </source>
</evidence>
<dbReference type="FunFam" id="2.10.25.10:FF:000031">
    <property type="entry name" value="neurogenic locus notch homolog protein 3"/>
    <property type="match status" value="1"/>
</dbReference>
<dbReference type="GO" id="GO:0009986">
    <property type="term" value="C:cell surface"/>
    <property type="evidence" value="ECO:0007669"/>
    <property type="project" value="TreeGrafter"/>
</dbReference>
<dbReference type="Pfam" id="PF25024">
    <property type="entry name" value="EGF_TEN"/>
    <property type="match status" value="1"/>
</dbReference>
<evidence type="ECO:0000259" key="9">
    <source>
        <dbReference type="PROSITE" id="PS51233"/>
    </source>
</evidence>
<dbReference type="PROSITE" id="PS01186">
    <property type="entry name" value="EGF_2"/>
    <property type="match status" value="3"/>
</dbReference>
<dbReference type="Gene3D" id="2.60.120.260">
    <property type="entry name" value="Galactose-binding domain-like"/>
    <property type="match status" value="1"/>
</dbReference>
<feature type="disulfide bond" evidence="6">
    <location>
        <begin position="862"/>
        <end position="871"/>
    </location>
</feature>
<keyword evidence="4" id="KW-0175">Coiled coil</keyword>
<evidence type="ECO:0000256" key="2">
    <source>
        <dbReference type="ARBA" id="ARBA00022729"/>
    </source>
</evidence>
<accession>I3JHA1</accession>
<feature type="disulfide bond" evidence="6">
    <location>
        <begin position="748"/>
        <end position="758"/>
    </location>
</feature>
<gene>
    <name evidence="10" type="primary">vwde</name>
</gene>
<evidence type="ECO:0000313" key="10">
    <source>
        <dbReference type="Ensembl" id="ENSONIP00000008244.2"/>
    </source>
</evidence>
<keyword evidence="2" id="KW-0732">Signal</keyword>
<feature type="compositionally biased region" description="Low complexity" evidence="7">
    <location>
        <begin position="89"/>
        <end position="100"/>
    </location>
</feature>
<dbReference type="InterPro" id="IPR001881">
    <property type="entry name" value="EGF-like_Ca-bd_dom"/>
</dbReference>
<name>I3JHA1_ORENI</name>
<feature type="domain" description="EGF-like" evidence="8">
    <location>
        <begin position="744"/>
        <end position="776"/>
    </location>
</feature>
<evidence type="ECO:0000256" key="1">
    <source>
        <dbReference type="ARBA" id="ARBA00022536"/>
    </source>
</evidence>
<feature type="domain" description="VWFD" evidence="9">
    <location>
        <begin position="1"/>
        <end position="56"/>
    </location>
</feature>
<dbReference type="Gene3D" id="2.10.25.10">
    <property type="entry name" value="Laminin"/>
    <property type="match status" value="6"/>
</dbReference>
<dbReference type="AlphaFoldDB" id="I3JHA1"/>
<dbReference type="FunFam" id="2.10.25.10:FF:000490">
    <property type="entry name" value="von Willebrand factor D and EGF domain-containing protein"/>
    <property type="match status" value="1"/>
</dbReference>
<dbReference type="InterPro" id="IPR058727">
    <property type="entry name" value="Helical_Vwde"/>
</dbReference>
<dbReference type="Proteomes" id="UP000005207">
    <property type="component" value="Linkage group LG11"/>
</dbReference>
<reference evidence="10" key="2">
    <citation type="submission" date="2025-08" db="UniProtKB">
        <authorList>
            <consortium name="Ensembl"/>
        </authorList>
    </citation>
    <scope>IDENTIFICATION</scope>
</reference>
<evidence type="ECO:0000313" key="11">
    <source>
        <dbReference type="Proteomes" id="UP000005207"/>
    </source>
</evidence>
<dbReference type="HOGENOM" id="CLU_002130_0_0_1"/>
<dbReference type="InterPro" id="IPR018097">
    <property type="entry name" value="EGF_Ca-bd_CS"/>
</dbReference>
<dbReference type="InterPro" id="IPR000152">
    <property type="entry name" value="EGF-type_Asp/Asn_hydroxyl_site"/>
</dbReference>
<feature type="domain" description="EGF-like" evidence="8">
    <location>
        <begin position="586"/>
        <end position="625"/>
    </location>
</feature>
<reference evidence="11" key="1">
    <citation type="submission" date="2012-01" db="EMBL/GenBank/DDBJ databases">
        <title>The Genome Sequence of Oreochromis niloticus (Nile Tilapia).</title>
        <authorList>
            <consortium name="Broad Institute Genome Assembly Team"/>
            <consortium name="Broad Institute Sequencing Platform"/>
            <person name="Di Palma F."/>
            <person name="Johnson J."/>
            <person name="Lander E.S."/>
            <person name="Lindblad-Toh K."/>
        </authorList>
    </citation>
    <scope>NUCLEOTIDE SEQUENCE [LARGE SCALE GENOMIC DNA]</scope>
</reference>
<dbReference type="FunFam" id="2.10.25.10:FF:000831">
    <property type="entry name" value="von Willebrand factor D and EGF domains"/>
    <property type="match status" value="1"/>
</dbReference>
<feature type="disulfide bond" evidence="6">
    <location>
        <begin position="844"/>
        <end position="854"/>
    </location>
</feature>
<dbReference type="GeneTree" id="ENSGT00940000163868"/>
<keyword evidence="3" id="KW-0677">Repeat</keyword>
<keyword evidence="11" id="KW-1185">Reference proteome</keyword>
<protein>
    <submittedName>
        <fullName evidence="10">von Willebrand factor D and EGF domains</fullName>
    </submittedName>
</protein>
<dbReference type="SMART" id="SM00181">
    <property type="entry name" value="EGF"/>
    <property type="match status" value="9"/>
</dbReference>
<feature type="disulfide bond" evidence="6">
    <location>
        <begin position="631"/>
        <end position="641"/>
    </location>
</feature>
<reference evidence="10" key="3">
    <citation type="submission" date="2025-09" db="UniProtKB">
        <authorList>
            <consortium name="Ensembl"/>
        </authorList>
    </citation>
    <scope>IDENTIFICATION</scope>
</reference>
<feature type="domain" description="EGF-like" evidence="8">
    <location>
        <begin position="840"/>
        <end position="872"/>
    </location>
</feature>
<dbReference type="PROSITE" id="PS50026">
    <property type="entry name" value="EGF_3"/>
    <property type="match status" value="5"/>
</dbReference>
<feature type="disulfide bond" evidence="6">
    <location>
        <begin position="798"/>
        <end position="807"/>
    </location>
</feature>
<dbReference type="GO" id="GO:0005509">
    <property type="term" value="F:calcium ion binding"/>
    <property type="evidence" value="ECO:0007669"/>
    <property type="project" value="InterPro"/>
</dbReference>
<feature type="compositionally biased region" description="Polar residues" evidence="7">
    <location>
        <begin position="165"/>
        <end position="177"/>
    </location>
</feature>
<keyword evidence="1 6" id="KW-0245">EGF-like domain</keyword>
<dbReference type="Pfam" id="PF12661">
    <property type="entry name" value="hEGF"/>
    <property type="match status" value="1"/>
</dbReference>
<dbReference type="Pfam" id="PF26129">
    <property type="entry name" value="Vwde"/>
    <property type="match status" value="1"/>
</dbReference>
<keyword evidence="5 6" id="KW-1015">Disulfide bond</keyword>
<dbReference type="InterPro" id="IPR050969">
    <property type="entry name" value="Dev_Signal_Modulators"/>
</dbReference>
<feature type="disulfide bond" evidence="6">
    <location>
        <begin position="615"/>
        <end position="624"/>
    </location>
</feature>
<dbReference type="PROSITE" id="PS00022">
    <property type="entry name" value="EGF_1"/>
    <property type="match status" value="3"/>
</dbReference>
<dbReference type="GO" id="GO:0005576">
    <property type="term" value="C:extracellular region"/>
    <property type="evidence" value="ECO:0007669"/>
    <property type="project" value="TreeGrafter"/>
</dbReference>
<feature type="region of interest" description="Disordered" evidence="7">
    <location>
        <begin position="76"/>
        <end position="104"/>
    </location>
</feature>
<dbReference type="PROSITE" id="PS00010">
    <property type="entry name" value="ASX_HYDROXYL"/>
    <property type="match status" value="1"/>
</dbReference>
<dbReference type="InterPro" id="IPR001846">
    <property type="entry name" value="VWF_type-D"/>
</dbReference>
<dbReference type="GO" id="GO:0005102">
    <property type="term" value="F:signaling receptor binding"/>
    <property type="evidence" value="ECO:0007669"/>
    <property type="project" value="TreeGrafter"/>
</dbReference>
<organism evidence="10 11">
    <name type="scientific">Oreochromis niloticus</name>
    <name type="common">Nile tilapia</name>
    <name type="synonym">Tilapia nilotica</name>
    <dbReference type="NCBI Taxonomy" id="8128"/>
    <lineage>
        <taxon>Eukaryota</taxon>
        <taxon>Metazoa</taxon>
        <taxon>Chordata</taxon>
        <taxon>Craniata</taxon>
        <taxon>Vertebrata</taxon>
        <taxon>Euteleostomi</taxon>
        <taxon>Actinopterygii</taxon>
        <taxon>Neopterygii</taxon>
        <taxon>Teleostei</taxon>
        <taxon>Neoteleostei</taxon>
        <taxon>Acanthomorphata</taxon>
        <taxon>Ovalentaria</taxon>
        <taxon>Cichlomorphae</taxon>
        <taxon>Cichliformes</taxon>
        <taxon>Cichlidae</taxon>
        <taxon>African cichlids</taxon>
        <taxon>Pseudocrenilabrinae</taxon>
        <taxon>Oreochromini</taxon>
        <taxon>Oreochromis</taxon>
    </lineage>
</organism>
<comment type="caution">
    <text evidence="6">Lacks conserved residue(s) required for the propagation of feature annotation.</text>
</comment>
<dbReference type="InterPro" id="IPR000742">
    <property type="entry name" value="EGF"/>
</dbReference>
<dbReference type="InterPro" id="IPR013783">
    <property type="entry name" value="Ig-like_fold"/>
</dbReference>
<dbReference type="FunFam" id="2.10.25.10:FF:000595">
    <property type="entry name" value="von Willebrand factor D and EGF domain-containing protein"/>
    <property type="match status" value="1"/>
</dbReference>
<evidence type="ECO:0000256" key="3">
    <source>
        <dbReference type="ARBA" id="ARBA00022737"/>
    </source>
</evidence>
<feature type="domain" description="EGF-like" evidence="8">
    <location>
        <begin position="627"/>
        <end position="662"/>
    </location>
</feature>
<dbReference type="Pfam" id="PF00008">
    <property type="entry name" value="EGF"/>
    <property type="match status" value="1"/>
</dbReference>
<evidence type="ECO:0000259" key="8">
    <source>
        <dbReference type="PROSITE" id="PS50026"/>
    </source>
</evidence>
<dbReference type="PANTHER" id="PTHR14949">
    <property type="entry name" value="EGF-LIKE-DOMAIN, MULTIPLE 7, 8"/>
    <property type="match status" value="1"/>
</dbReference>
<feature type="region of interest" description="Disordered" evidence="7">
    <location>
        <begin position="131"/>
        <end position="177"/>
    </location>
</feature>
<evidence type="ECO:0000256" key="5">
    <source>
        <dbReference type="ARBA" id="ARBA00023157"/>
    </source>
</evidence>
<dbReference type="Ensembl" id="ENSONIT00000008249.2">
    <property type="protein sequence ID" value="ENSONIP00000008244.2"/>
    <property type="gene ID" value="ENSONIG00000006536.2"/>
</dbReference>
<dbReference type="SUPFAM" id="SSF57196">
    <property type="entry name" value="EGF/Laminin"/>
    <property type="match status" value="4"/>
</dbReference>
<dbReference type="PROSITE" id="PS51233">
    <property type="entry name" value="VWFD"/>
    <property type="match status" value="1"/>
</dbReference>
<dbReference type="CDD" id="cd00054">
    <property type="entry name" value="EGF_CA"/>
    <property type="match status" value="2"/>
</dbReference>
<proteinExistence type="predicted"/>
<evidence type="ECO:0000256" key="7">
    <source>
        <dbReference type="SAM" id="MobiDB-lite"/>
    </source>
</evidence>
<dbReference type="PANTHER" id="PTHR14949:SF53">
    <property type="entry name" value="VON WILLEBRAND FACTOR D AND EGF DOMAIN-CONTAINING PROTEIN"/>
    <property type="match status" value="1"/>
</dbReference>
<dbReference type="Gene3D" id="2.60.40.10">
    <property type="entry name" value="Immunoglobulins"/>
    <property type="match status" value="1"/>
</dbReference>